<organism evidence="2 3">
    <name type="scientific">Protopolystoma xenopodis</name>
    <dbReference type="NCBI Taxonomy" id="117903"/>
    <lineage>
        <taxon>Eukaryota</taxon>
        <taxon>Metazoa</taxon>
        <taxon>Spiralia</taxon>
        <taxon>Lophotrochozoa</taxon>
        <taxon>Platyhelminthes</taxon>
        <taxon>Monogenea</taxon>
        <taxon>Polyopisthocotylea</taxon>
        <taxon>Polystomatidea</taxon>
        <taxon>Polystomatidae</taxon>
        <taxon>Protopolystoma</taxon>
    </lineage>
</organism>
<feature type="compositionally biased region" description="Low complexity" evidence="1">
    <location>
        <begin position="1"/>
        <end position="17"/>
    </location>
</feature>
<feature type="compositionally biased region" description="Basic and acidic residues" evidence="1">
    <location>
        <begin position="93"/>
        <end position="116"/>
    </location>
</feature>
<dbReference type="EMBL" id="CAAALY010090164">
    <property type="protein sequence ID" value="VEL27825.1"/>
    <property type="molecule type" value="Genomic_DNA"/>
</dbReference>
<dbReference type="Proteomes" id="UP000784294">
    <property type="component" value="Unassembled WGS sequence"/>
</dbReference>
<feature type="non-terminal residue" evidence="2">
    <location>
        <position position="1"/>
    </location>
</feature>
<evidence type="ECO:0000313" key="3">
    <source>
        <dbReference type="Proteomes" id="UP000784294"/>
    </source>
</evidence>
<evidence type="ECO:0000313" key="2">
    <source>
        <dbReference type="EMBL" id="VEL27825.1"/>
    </source>
</evidence>
<accession>A0A448X4I1</accession>
<keyword evidence="3" id="KW-1185">Reference proteome</keyword>
<feature type="region of interest" description="Disordered" evidence="1">
    <location>
        <begin position="48"/>
        <end position="142"/>
    </location>
</feature>
<evidence type="ECO:0000256" key="1">
    <source>
        <dbReference type="SAM" id="MobiDB-lite"/>
    </source>
</evidence>
<feature type="compositionally biased region" description="Acidic residues" evidence="1">
    <location>
        <begin position="51"/>
        <end position="61"/>
    </location>
</feature>
<reference evidence="2" key="1">
    <citation type="submission" date="2018-11" db="EMBL/GenBank/DDBJ databases">
        <authorList>
            <consortium name="Pathogen Informatics"/>
        </authorList>
    </citation>
    <scope>NUCLEOTIDE SEQUENCE</scope>
</reference>
<name>A0A448X4I1_9PLAT</name>
<dbReference type="AlphaFoldDB" id="A0A448X4I1"/>
<proteinExistence type="predicted"/>
<feature type="region of interest" description="Disordered" evidence="1">
    <location>
        <begin position="1"/>
        <end position="34"/>
    </location>
</feature>
<sequence length="186" mass="19607">MDSGGDSDGAGDSDTGGINSSGAAEEGPNGLVGCRGLRASAANRSYVGMDVEGEGDSDAFDGENGTGGLGSGDDVSGSGNRRRRKPNDDDEPFEIRLKEPAEARFPHLMRKTSEATRRRRERVGFGVSRGPNGPSSTKPYRQTDGMAANEAAEAGSLKRFVHRLDCLLENEDLDLKFPVTSDGALK</sequence>
<protein>
    <submittedName>
        <fullName evidence="2">Uncharacterized protein</fullName>
    </submittedName>
</protein>
<gene>
    <name evidence="2" type="ORF">PXEA_LOCUS21265</name>
</gene>
<comment type="caution">
    <text evidence="2">The sequence shown here is derived from an EMBL/GenBank/DDBJ whole genome shotgun (WGS) entry which is preliminary data.</text>
</comment>